<gene>
    <name evidence="1" type="ORF">SAMN05660472_01892</name>
</gene>
<dbReference type="Proteomes" id="UP000198718">
    <property type="component" value="Unassembled WGS sequence"/>
</dbReference>
<reference evidence="1 2" key="1">
    <citation type="submission" date="2016-10" db="EMBL/GenBank/DDBJ databases">
        <authorList>
            <person name="de Groot N.N."/>
        </authorList>
    </citation>
    <scope>NUCLEOTIDE SEQUENCE [LARGE SCALE GENOMIC DNA]</scope>
    <source>
        <strain evidence="1 2">DSM 18346</strain>
    </source>
</reference>
<dbReference type="EMBL" id="FNFP01000003">
    <property type="protein sequence ID" value="SDK73183.1"/>
    <property type="molecule type" value="Genomic_DNA"/>
</dbReference>
<sequence>MYIQYIESNKNDRIFLSKQSLESKEIIYKNIVLHLGCWKKEVTVEYIENFPSDTIGLSEKLTKNFILPTDLAYKVRFEGRNIYIGPIIGLLIVSKHRILTLEFLDKYKPYLTYYNDINGLVFIASSEGINRENQTMKGYYYKPNGNVNWVEGTFPYPDSLYRRIGISGAKYDDLIKHMGDKIFNTYFFNKWELWECLYPYKQTRQHLPYTEVLTDVGVLDKVLSSYGTVYLKRISGQKSRGIYKVHKSEKGYHFIDRGKKEKILCNLEEVNKFIKKIKKQNGSYLIQQAIKIKNFENRSFDLRVVLQKDESKGWGLTSMIARFGGSGGVASNIGLDGFAMLGKDAIKKVFDMNEKEVFLKQQEIINICKTACETLDQSIGHYGDLGIDVVIDENQKIWILEINKLHYHPYPIYALKDRQMYYDIASKPLKYANALAGFN</sequence>
<dbReference type="STRING" id="393762.SAMN05660472_01892"/>
<accession>A0A1G9EAL5</accession>
<dbReference type="Pfam" id="PF14398">
    <property type="entry name" value="ATPgrasp_YheCD"/>
    <property type="match status" value="1"/>
</dbReference>
<proteinExistence type="predicted"/>
<protein>
    <submittedName>
        <fullName evidence="1">YheC/D like ATP-grasp</fullName>
    </submittedName>
</protein>
<keyword evidence="2" id="KW-1185">Reference proteome</keyword>
<organism evidence="1 2">
    <name type="scientific">Natronincola ferrireducens</name>
    <dbReference type="NCBI Taxonomy" id="393762"/>
    <lineage>
        <taxon>Bacteria</taxon>
        <taxon>Bacillati</taxon>
        <taxon>Bacillota</taxon>
        <taxon>Clostridia</taxon>
        <taxon>Peptostreptococcales</taxon>
        <taxon>Natronincolaceae</taxon>
        <taxon>Natronincola</taxon>
    </lineage>
</organism>
<dbReference type="InterPro" id="IPR026838">
    <property type="entry name" value="YheC/D"/>
</dbReference>
<dbReference type="SUPFAM" id="SSF56059">
    <property type="entry name" value="Glutathione synthetase ATP-binding domain-like"/>
    <property type="match status" value="1"/>
</dbReference>
<dbReference type="AlphaFoldDB" id="A0A1G9EAL5"/>
<evidence type="ECO:0000313" key="2">
    <source>
        <dbReference type="Proteomes" id="UP000198718"/>
    </source>
</evidence>
<name>A0A1G9EAL5_9FIRM</name>
<dbReference type="Gene3D" id="3.30.470.20">
    <property type="entry name" value="ATP-grasp fold, B domain"/>
    <property type="match status" value="1"/>
</dbReference>
<evidence type="ECO:0000313" key="1">
    <source>
        <dbReference type="EMBL" id="SDK73183.1"/>
    </source>
</evidence>